<dbReference type="AlphaFoldDB" id="A0A438D245"/>
<name>A0A438D245_VITVI</name>
<protein>
    <submittedName>
        <fullName evidence="1">Uncharacterized protein</fullName>
    </submittedName>
</protein>
<evidence type="ECO:0000313" key="1">
    <source>
        <dbReference type="EMBL" id="RVW29537.1"/>
    </source>
</evidence>
<sequence length="100" mass="11569">MQDAEDYLGNEGSEGLEKKCKSKSERISLCFRDQTIHKIPLFKITTEITCSKLCVTLTQFKCIGLKVNAHRIGNLISSLKVNGIKIEEEEEAQWWYCYFF</sequence>
<evidence type="ECO:0000313" key="2">
    <source>
        <dbReference type="Proteomes" id="UP000288805"/>
    </source>
</evidence>
<dbReference type="EMBL" id="QGNW01001839">
    <property type="protein sequence ID" value="RVW29537.1"/>
    <property type="molecule type" value="Genomic_DNA"/>
</dbReference>
<proteinExistence type="predicted"/>
<dbReference type="Proteomes" id="UP000288805">
    <property type="component" value="Unassembled WGS sequence"/>
</dbReference>
<organism evidence="1 2">
    <name type="scientific">Vitis vinifera</name>
    <name type="common">Grape</name>
    <dbReference type="NCBI Taxonomy" id="29760"/>
    <lineage>
        <taxon>Eukaryota</taxon>
        <taxon>Viridiplantae</taxon>
        <taxon>Streptophyta</taxon>
        <taxon>Embryophyta</taxon>
        <taxon>Tracheophyta</taxon>
        <taxon>Spermatophyta</taxon>
        <taxon>Magnoliopsida</taxon>
        <taxon>eudicotyledons</taxon>
        <taxon>Gunneridae</taxon>
        <taxon>Pentapetalae</taxon>
        <taxon>rosids</taxon>
        <taxon>Vitales</taxon>
        <taxon>Vitaceae</taxon>
        <taxon>Viteae</taxon>
        <taxon>Vitis</taxon>
    </lineage>
</organism>
<reference evidence="1 2" key="1">
    <citation type="journal article" date="2018" name="PLoS Genet.">
        <title>Population sequencing reveals clonal diversity and ancestral inbreeding in the grapevine cultivar Chardonnay.</title>
        <authorList>
            <person name="Roach M.J."/>
            <person name="Johnson D.L."/>
            <person name="Bohlmann J."/>
            <person name="van Vuuren H.J."/>
            <person name="Jones S.J."/>
            <person name="Pretorius I.S."/>
            <person name="Schmidt S.A."/>
            <person name="Borneman A.R."/>
        </authorList>
    </citation>
    <scope>NUCLEOTIDE SEQUENCE [LARGE SCALE GENOMIC DNA]</scope>
    <source>
        <strain evidence="2">cv. Chardonnay</strain>
        <tissue evidence="1">Leaf</tissue>
    </source>
</reference>
<comment type="caution">
    <text evidence="1">The sequence shown here is derived from an EMBL/GenBank/DDBJ whole genome shotgun (WGS) entry which is preliminary data.</text>
</comment>
<accession>A0A438D245</accession>
<gene>
    <name evidence="1" type="ORF">CK203_077436</name>
</gene>